<proteinExistence type="predicted"/>
<evidence type="ECO:0000256" key="1">
    <source>
        <dbReference type="SAM" id="MobiDB-lite"/>
    </source>
</evidence>
<dbReference type="EMBL" id="BK015993">
    <property type="protein sequence ID" value="DAF88745.1"/>
    <property type="molecule type" value="Genomic_DNA"/>
</dbReference>
<evidence type="ECO:0000313" key="2">
    <source>
        <dbReference type="EMBL" id="DAF88745.1"/>
    </source>
</evidence>
<name>A0A8S5U2P8_9CAUD</name>
<sequence>MAAAQGVVAAVQEDRERHLWRRSETTEHRNHP</sequence>
<feature type="compositionally biased region" description="Low complexity" evidence="1">
    <location>
        <begin position="1"/>
        <end position="11"/>
    </location>
</feature>
<feature type="compositionally biased region" description="Basic and acidic residues" evidence="1">
    <location>
        <begin position="12"/>
        <end position="32"/>
    </location>
</feature>
<reference evidence="2" key="1">
    <citation type="journal article" date="2021" name="Proc. Natl. Acad. Sci. U.S.A.">
        <title>A Catalog of Tens of Thousands of Viruses from Human Metagenomes Reveals Hidden Associations with Chronic Diseases.</title>
        <authorList>
            <person name="Tisza M.J."/>
            <person name="Buck C.B."/>
        </authorList>
    </citation>
    <scope>NUCLEOTIDE SEQUENCE</scope>
    <source>
        <strain evidence="2">CtjUd6</strain>
    </source>
</reference>
<organism evidence="2">
    <name type="scientific">Podoviridae sp. ctjUd6</name>
    <dbReference type="NCBI Taxonomy" id="2825270"/>
    <lineage>
        <taxon>Viruses</taxon>
        <taxon>Duplodnaviria</taxon>
        <taxon>Heunggongvirae</taxon>
        <taxon>Uroviricota</taxon>
        <taxon>Caudoviricetes</taxon>
    </lineage>
</organism>
<accession>A0A8S5U2P8</accession>
<feature type="region of interest" description="Disordered" evidence="1">
    <location>
        <begin position="1"/>
        <end position="32"/>
    </location>
</feature>
<protein>
    <submittedName>
        <fullName evidence="2">Uncharacterized protein</fullName>
    </submittedName>
</protein>